<dbReference type="OrthoDB" id="4319884at2"/>
<organism evidence="5 6">
    <name type="scientific">Micromonospora pattaloongensis</name>
    <dbReference type="NCBI Taxonomy" id="405436"/>
    <lineage>
        <taxon>Bacteria</taxon>
        <taxon>Bacillati</taxon>
        <taxon>Actinomycetota</taxon>
        <taxon>Actinomycetes</taxon>
        <taxon>Micromonosporales</taxon>
        <taxon>Micromonosporaceae</taxon>
        <taxon>Micromonospora</taxon>
    </lineage>
</organism>
<dbReference type="Proteomes" id="UP000242415">
    <property type="component" value="Unassembled WGS sequence"/>
</dbReference>
<dbReference type="Pfam" id="PF03029">
    <property type="entry name" value="ATP_bind_1"/>
    <property type="match status" value="1"/>
</dbReference>
<gene>
    <name evidence="5" type="ORF">SAMN05444365_104122</name>
</gene>
<comment type="similarity">
    <text evidence="1">Belongs to the GPN-loop GTPase family.</text>
</comment>
<dbReference type="GO" id="GO:0005525">
    <property type="term" value="F:GTP binding"/>
    <property type="evidence" value="ECO:0007669"/>
    <property type="project" value="UniProtKB-KW"/>
</dbReference>
<dbReference type="InterPro" id="IPR052705">
    <property type="entry name" value="Gliding_Motility_GTPase"/>
</dbReference>
<proteinExistence type="inferred from homology"/>
<keyword evidence="3" id="KW-0378">Hydrolase</keyword>
<dbReference type="CDD" id="cd00882">
    <property type="entry name" value="Ras_like_GTPase"/>
    <property type="match status" value="1"/>
</dbReference>
<dbReference type="RefSeq" id="WP_091556072.1">
    <property type="nucleotide sequence ID" value="NZ_FNPH01000004.1"/>
</dbReference>
<dbReference type="GO" id="GO:0016787">
    <property type="term" value="F:hydrolase activity"/>
    <property type="evidence" value="ECO:0007669"/>
    <property type="project" value="UniProtKB-KW"/>
</dbReference>
<evidence type="ECO:0000313" key="6">
    <source>
        <dbReference type="Proteomes" id="UP000242415"/>
    </source>
</evidence>
<protein>
    <recommendedName>
        <fullName evidence="7">Signal recognition particle receptor subunit beta, a GTPase</fullName>
    </recommendedName>
</protein>
<dbReference type="Gene3D" id="3.40.50.300">
    <property type="entry name" value="P-loop containing nucleotide triphosphate hydrolases"/>
    <property type="match status" value="1"/>
</dbReference>
<evidence type="ECO:0000256" key="1">
    <source>
        <dbReference type="ARBA" id="ARBA00005290"/>
    </source>
</evidence>
<dbReference type="PANTHER" id="PTHR42708">
    <property type="entry name" value="ATP/GTP-BINDING PROTEIN-RELATED"/>
    <property type="match status" value="1"/>
</dbReference>
<name>A0A1H3NTR2_9ACTN</name>
<evidence type="ECO:0000256" key="3">
    <source>
        <dbReference type="ARBA" id="ARBA00022801"/>
    </source>
</evidence>
<dbReference type="PRINTS" id="PR00449">
    <property type="entry name" value="RASTRNSFRMNG"/>
</dbReference>
<reference evidence="6" key="1">
    <citation type="submission" date="2016-10" db="EMBL/GenBank/DDBJ databases">
        <authorList>
            <person name="Varghese N."/>
            <person name="Submissions S."/>
        </authorList>
    </citation>
    <scope>NUCLEOTIDE SEQUENCE [LARGE SCALE GENOMIC DNA]</scope>
    <source>
        <strain evidence="6">DSM 45245</strain>
    </source>
</reference>
<dbReference type="PANTHER" id="PTHR42708:SF1">
    <property type="entry name" value="GLIDING MOTILITY PROTEIN MGLA"/>
    <property type="match status" value="1"/>
</dbReference>
<evidence type="ECO:0000313" key="5">
    <source>
        <dbReference type="EMBL" id="SDY91539.1"/>
    </source>
</evidence>
<dbReference type="EMBL" id="FNPH01000004">
    <property type="protein sequence ID" value="SDY91539.1"/>
    <property type="molecule type" value="Genomic_DNA"/>
</dbReference>
<sequence>MFGRSNQPPPAAPTAVKIVVSGGFGVGKTTFVGAISEIEPLVTEAEMTEVSLGVDDTSEVSGKTTTTVALDFGRITLDETLLLYLFGTPGQDRFAFLWDDLVDGALGAVILVDTRRIEDCFPAVDYFEEQQIPFLLAVNNFEQTPRFDLAEVREALGVDGDVCLVNCDARSRESVKQVLVALTEEVLAQRLGPGRRVGAR</sequence>
<dbReference type="STRING" id="405436.SAMN05444365_104122"/>
<dbReference type="InterPro" id="IPR027417">
    <property type="entry name" value="P-loop_NTPase"/>
</dbReference>
<dbReference type="AlphaFoldDB" id="A0A1H3NTR2"/>
<accession>A0A1H3NTR2</accession>
<evidence type="ECO:0008006" key="7">
    <source>
        <dbReference type="Google" id="ProtNLM"/>
    </source>
</evidence>
<evidence type="ECO:0000256" key="4">
    <source>
        <dbReference type="ARBA" id="ARBA00023134"/>
    </source>
</evidence>
<keyword evidence="2" id="KW-0547">Nucleotide-binding</keyword>
<dbReference type="SUPFAM" id="SSF52540">
    <property type="entry name" value="P-loop containing nucleoside triphosphate hydrolases"/>
    <property type="match status" value="1"/>
</dbReference>
<dbReference type="InterPro" id="IPR004130">
    <property type="entry name" value="Gpn"/>
</dbReference>
<evidence type="ECO:0000256" key="2">
    <source>
        <dbReference type="ARBA" id="ARBA00022741"/>
    </source>
</evidence>
<keyword evidence="4" id="KW-0342">GTP-binding</keyword>
<keyword evidence="6" id="KW-1185">Reference proteome</keyword>